<gene>
    <name evidence="8" type="ORF">TeGR_g9785</name>
</gene>
<protein>
    <submittedName>
        <fullName evidence="8">Uncharacterized protein</fullName>
    </submittedName>
</protein>
<reference evidence="8 9" key="1">
    <citation type="journal article" date="2023" name="Commun. Biol.">
        <title>Genome analysis of Parmales, the sister group of diatoms, reveals the evolutionary specialization of diatoms from phago-mixotrophs to photoautotrophs.</title>
        <authorList>
            <person name="Ban H."/>
            <person name="Sato S."/>
            <person name="Yoshikawa S."/>
            <person name="Yamada K."/>
            <person name="Nakamura Y."/>
            <person name="Ichinomiya M."/>
            <person name="Sato N."/>
            <person name="Blanc-Mathieu R."/>
            <person name="Endo H."/>
            <person name="Kuwata A."/>
            <person name="Ogata H."/>
        </authorList>
    </citation>
    <scope>NUCLEOTIDE SEQUENCE [LARGE SCALE GENOMIC DNA]</scope>
</reference>
<feature type="domain" description="WW" evidence="6">
    <location>
        <begin position="1653"/>
        <end position="1686"/>
    </location>
</feature>
<evidence type="ECO:0000256" key="1">
    <source>
        <dbReference type="ARBA" id="ARBA00022658"/>
    </source>
</evidence>
<dbReference type="EMBL" id="BRYB01004124">
    <property type="protein sequence ID" value="GMI26002.1"/>
    <property type="molecule type" value="Genomic_DNA"/>
</dbReference>
<dbReference type="PRINTS" id="PR00633">
    <property type="entry name" value="RCCNDNSATION"/>
</dbReference>
<dbReference type="InterPro" id="IPR009091">
    <property type="entry name" value="RCC1/BLIP-II"/>
</dbReference>
<feature type="repeat" description="RCC1" evidence="3">
    <location>
        <begin position="500"/>
        <end position="558"/>
    </location>
</feature>
<feature type="domain" description="J" evidence="7">
    <location>
        <begin position="225"/>
        <end position="288"/>
    </location>
</feature>
<proteinExistence type="predicted"/>
<feature type="repeat" description="RCC1" evidence="3">
    <location>
        <begin position="559"/>
        <end position="615"/>
    </location>
</feature>
<dbReference type="CDD" id="cd00201">
    <property type="entry name" value="WW"/>
    <property type="match status" value="1"/>
</dbReference>
<dbReference type="InterPro" id="IPR001202">
    <property type="entry name" value="WW_dom"/>
</dbReference>
<dbReference type="SUPFAM" id="SSF46565">
    <property type="entry name" value="Chaperone J-domain"/>
    <property type="match status" value="1"/>
</dbReference>
<dbReference type="InterPro" id="IPR000408">
    <property type="entry name" value="Reg_chr_condens"/>
</dbReference>
<dbReference type="PANTHER" id="PTHR45982:SF1">
    <property type="entry name" value="REGULATOR OF CHROMOSOME CONDENSATION"/>
    <property type="match status" value="1"/>
</dbReference>
<evidence type="ECO:0000259" key="6">
    <source>
        <dbReference type="PROSITE" id="PS50020"/>
    </source>
</evidence>
<keyword evidence="4" id="KW-0175">Coiled coil</keyword>
<evidence type="ECO:0000256" key="4">
    <source>
        <dbReference type="SAM" id="Coils"/>
    </source>
</evidence>
<dbReference type="SUPFAM" id="SSF50985">
    <property type="entry name" value="RCC1/BLIP-II"/>
    <property type="match status" value="1"/>
</dbReference>
<evidence type="ECO:0000256" key="5">
    <source>
        <dbReference type="SAM" id="MobiDB-lite"/>
    </source>
</evidence>
<dbReference type="Gene3D" id="1.10.287.110">
    <property type="entry name" value="DnaJ domain"/>
    <property type="match status" value="1"/>
</dbReference>
<sequence>MSYRKGLLSVVQRTLFVHPSPPTSLSLPPLLLRGPGYRLPPSSQFAPLSGDPAGAEEIAAAVELFYSGVPQGSAPSAVCFGGGLCDPLSELAAVVDSMRLIREGRHGVPFVVQTSGLYGGAEELAELDQEFKADPGSDGLSKLQVWVELAAASPPAYEKVAQPKLPGPAAFGQACGAISTLAESGVAAYATASKNPAAGDLKHVSGLAAALGAAGLFERTYHPDTLYERLGVPEGAGGAEIKAAYKSRAKELHPDVNPGAPAGAMEEVAEAYAVLGDEGRRRMYDEEYVAELALNADEEDFFGAALGWGWLGEGRGGRLPAGPETRGATLAPKPMYTQGGRVYVDAAAAKRHCVLVDEDGVVHCAGANDGTGKLGGGSKVLGMHKQFAARREELRKRPGKWFPSPVTPSGHLKGKSSGGKSSGHDFKISQVACTASASFSREATGREGCLSVRALTSTIARVDERIADLGGEAFVGSLPLMELRAHLREEVATKGREFKGTVLAWGTGGSGQLGLGKYDRRGDVYERTEHPVPIPKLLGKQISNISAGSDHVLALTDVGTVYSWGRGADGRLGHGDYENRWEPAQIQYLSRKKGRAHEVTVIAAGARHSLAAFDGGRRVATWGRGAHGRLGTGRHLNKKLPTEITHHFPPSFAGDGFSVKGAALGGAHSIVLCEKDVDPHLTNPWGVECRVFSWGFGRNGQLGTDTITDLPTPHRVKIPKWERIVAVDAGKSHSVAVTVYGQAYTWGKGWFGVLGHGDEQVRIAPKLLETTKNMFLKVASGEMHSVALSLRRGHMSRRAVDKMDKETMEACAGRPPVYLGLPMHSCAAVKLWKNSKCLNEKEEDINLRLLAKEAKKRESNARDVPRSLEGLPNVAKTKEARDRPQPFGEDPPGVTRAAWSKAEADAFDAGEEKKEAADPTPPLSPSPSPSPPPPVLSPKHKETRTWRDLRPDEWYHPSEKGASFYSCEEAGFSCISYHCARQCINGSFRTRRRQLKRAEARLANKQKKEQTVKDLREEGHTEGDVKRFVRQFQRQEQQMLAEIDATYANKHKDITPSGSAIHQISQCSLSASCRLLQCIPETDDLEEQTSAAVHVQRVSRGGRGRRRAADRKAEIAAQNISIATNTFQLNILNKVEKSAADHKQKEMRARARLMLEIADNDSAQFKWYGKLQAALQYIEEQKEAMCFMMAAAGVQDPHPDHADEVYEPACRSLQELRLSQRRHVLAERTEDKVLLALSKKFKLPLYAGDMTGNMGEHQYSDMSVVARLASIQQETAAYFSSVARIEKDLLKCFKDEAHWKDPTVTMGHTAQEINRHREAIKETRGRVDADMAELKDGRKASRRRRASLARVEQLSSLVVDTRGRQKLRMLMRRRSSMNLKEARVPKNETKVDRALEQMTEANKEATEQGLNVVKCLSFGDDDRDPHSKENLLDLNVLHSREGNEAFEKFLKIRTLGPMDIDTFNLREAEMKGRSKSVCAPERLREVQGLYKDRLLGYEQVWEMAREQCMPMVHSTVWGDEPASKRGLRPRMPNLETRTWSRDKWEEESRMIDITAAKNSAKIISISFQQEMEELRKKMYPEKVEGEGEEGNEDEGYYDDDGNWVWYEEEGGYYDDDGNWVEDEGEGGYYDDDGNWVEDEVEGEGVPEEVGVEAGLAPGWSEEVDEGGNTYYWNENTGESTYDYPAAGAAGLGEGAGAGGGEAAAAEEGGWGAEWQQLQDPASGQWYWLNSLTGETQWS</sequence>
<dbReference type="PRINTS" id="PR00625">
    <property type="entry name" value="JDOMAIN"/>
</dbReference>
<dbReference type="Gene3D" id="2.20.70.10">
    <property type="match status" value="1"/>
</dbReference>
<dbReference type="Pfam" id="PF00397">
    <property type="entry name" value="WW"/>
    <property type="match status" value="2"/>
</dbReference>
<dbReference type="CDD" id="cd06257">
    <property type="entry name" value="DnaJ"/>
    <property type="match status" value="1"/>
</dbReference>
<feature type="compositionally biased region" description="Polar residues" evidence="5">
    <location>
        <begin position="1670"/>
        <end position="1679"/>
    </location>
</feature>
<dbReference type="SUPFAM" id="SSF51045">
    <property type="entry name" value="WW domain"/>
    <property type="match status" value="1"/>
</dbReference>
<evidence type="ECO:0000256" key="3">
    <source>
        <dbReference type="PROSITE-ProRule" id="PRU00235"/>
    </source>
</evidence>
<dbReference type="InterPro" id="IPR051553">
    <property type="entry name" value="Ran_GTPase-activating"/>
</dbReference>
<name>A0ABQ6MGP8_9STRA</name>
<feature type="compositionally biased region" description="Gly residues" evidence="5">
    <location>
        <begin position="1689"/>
        <end position="1701"/>
    </location>
</feature>
<dbReference type="InterPro" id="IPR001623">
    <property type="entry name" value="DnaJ_domain"/>
</dbReference>
<dbReference type="Pfam" id="PF00226">
    <property type="entry name" value="DnaJ"/>
    <property type="match status" value="1"/>
</dbReference>
<evidence type="ECO:0000259" key="7">
    <source>
        <dbReference type="PROSITE" id="PS50076"/>
    </source>
</evidence>
<feature type="coiled-coil region" evidence="4">
    <location>
        <begin position="988"/>
        <end position="1018"/>
    </location>
</feature>
<feature type="region of interest" description="Disordered" evidence="5">
    <location>
        <begin position="397"/>
        <end position="423"/>
    </location>
</feature>
<keyword evidence="9" id="KW-1185">Reference proteome</keyword>
<dbReference type="SMART" id="SM00271">
    <property type="entry name" value="DnaJ"/>
    <property type="match status" value="1"/>
</dbReference>
<evidence type="ECO:0000256" key="2">
    <source>
        <dbReference type="ARBA" id="ARBA00022737"/>
    </source>
</evidence>
<dbReference type="Proteomes" id="UP001165060">
    <property type="component" value="Unassembled WGS sequence"/>
</dbReference>
<feature type="repeat" description="RCC1" evidence="3">
    <location>
        <begin position="689"/>
        <end position="740"/>
    </location>
</feature>
<dbReference type="PROSITE" id="PS50020">
    <property type="entry name" value="WW_DOMAIN_2"/>
    <property type="match status" value="2"/>
</dbReference>
<dbReference type="PANTHER" id="PTHR45982">
    <property type="entry name" value="REGULATOR OF CHROMOSOME CONDENSATION"/>
    <property type="match status" value="1"/>
</dbReference>
<comment type="caution">
    <text evidence="8">The sequence shown here is derived from an EMBL/GenBank/DDBJ whole genome shotgun (WGS) entry which is preliminary data.</text>
</comment>
<organism evidence="8 9">
    <name type="scientific">Tetraparma gracilis</name>
    <dbReference type="NCBI Taxonomy" id="2962635"/>
    <lineage>
        <taxon>Eukaryota</taxon>
        <taxon>Sar</taxon>
        <taxon>Stramenopiles</taxon>
        <taxon>Ochrophyta</taxon>
        <taxon>Bolidophyceae</taxon>
        <taxon>Parmales</taxon>
        <taxon>Triparmaceae</taxon>
        <taxon>Tetraparma</taxon>
    </lineage>
</organism>
<feature type="region of interest" description="Disordered" evidence="5">
    <location>
        <begin position="855"/>
        <end position="945"/>
    </location>
</feature>
<feature type="compositionally biased region" description="Pro residues" evidence="5">
    <location>
        <begin position="919"/>
        <end position="936"/>
    </location>
</feature>
<feature type="repeat" description="RCC1" evidence="3">
    <location>
        <begin position="617"/>
        <end position="675"/>
    </location>
</feature>
<accession>A0ABQ6MGP8</accession>
<feature type="compositionally biased region" description="Basic and acidic residues" evidence="5">
    <location>
        <begin position="855"/>
        <end position="866"/>
    </location>
</feature>
<dbReference type="InterPro" id="IPR036020">
    <property type="entry name" value="WW_dom_sf"/>
</dbReference>
<evidence type="ECO:0000313" key="8">
    <source>
        <dbReference type="EMBL" id="GMI26002.1"/>
    </source>
</evidence>
<dbReference type="PROSITE" id="PS50076">
    <property type="entry name" value="DNAJ_2"/>
    <property type="match status" value="1"/>
</dbReference>
<dbReference type="PROSITE" id="PS50096">
    <property type="entry name" value="IQ"/>
    <property type="match status" value="1"/>
</dbReference>
<dbReference type="PROSITE" id="PS01159">
    <property type="entry name" value="WW_DOMAIN_1"/>
    <property type="match status" value="1"/>
</dbReference>
<dbReference type="InterPro" id="IPR058923">
    <property type="entry name" value="RCC1-like_dom"/>
</dbReference>
<feature type="repeat" description="RCC1" evidence="3">
    <location>
        <begin position="741"/>
        <end position="791"/>
    </location>
</feature>
<feature type="domain" description="WW" evidence="6">
    <location>
        <begin position="1714"/>
        <end position="1738"/>
    </location>
</feature>
<dbReference type="InterPro" id="IPR036869">
    <property type="entry name" value="J_dom_sf"/>
</dbReference>
<feature type="region of interest" description="Disordered" evidence="5">
    <location>
        <begin position="1657"/>
        <end position="1713"/>
    </location>
</feature>
<dbReference type="Gene3D" id="2.130.10.30">
    <property type="entry name" value="Regulator of chromosome condensation 1/beta-lactamase-inhibitor protein II"/>
    <property type="match status" value="3"/>
</dbReference>
<keyword evidence="1" id="KW-0344">Guanine-nucleotide releasing factor</keyword>
<dbReference type="Pfam" id="PF25390">
    <property type="entry name" value="WD40_RLD"/>
    <property type="match status" value="1"/>
</dbReference>
<keyword evidence="2" id="KW-0677">Repeat</keyword>
<evidence type="ECO:0000313" key="9">
    <source>
        <dbReference type="Proteomes" id="UP001165060"/>
    </source>
</evidence>
<dbReference type="SMART" id="SM00456">
    <property type="entry name" value="WW"/>
    <property type="match status" value="2"/>
</dbReference>
<dbReference type="PROSITE" id="PS50012">
    <property type="entry name" value="RCC1_3"/>
    <property type="match status" value="5"/>
</dbReference>